<gene>
    <name evidence="4" type="ORF">GPM918_LOCUS14978</name>
    <name evidence="5" type="ORF">OVA965_LOCUS41166</name>
    <name evidence="6" type="ORF">SRO942_LOCUS14978</name>
    <name evidence="7" type="ORF">TMI583_LOCUS42743</name>
</gene>
<evidence type="ECO:0008006" key="9">
    <source>
        <dbReference type="Google" id="ProtNLM"/>
    </source>
</evidence>
<evidence type="ECO:0000313" key="5">
    <source>
        <dbReference type="EMBL" id="CAF1584484.1"/>
    </source>
</evidence>
<sequence length="267" mass="29587">MDGPGSELLQFCSRGMFIDIHDDLYIADTCNHRVMKYPLYGWPSIVAGTTGINGSSSTLLNRPSKVSVDYNQNIYVGDAGNYRVQRFPRGSKEGTTVAGTGVPGFASNTMFWMNGMYLDAKQNLLYLADGNNQRVVVWRSTGGFNNSLYVITVRGSPEDVNVDEEGNVFVLDFFDTLFKYPPGSNVSTDISSDFQIPRAMKLDGRGNFLVAQQMNGVIKMFSLADANATGDIILSHLDDPVDIAFDSSYNLYVLESGRNWVKRFDKL</sequence>
<keyword evidence="8" id="KW-1185">Reference proteome</keyword>
<evidence type="ECO:0000313" key="4">
    <source>
        <dbReference type="EMBL" id="CAF1024946.1"/>
    </source>
</evidence>
<comment type="caution">
    <text evidence="4">The sequence shown here is derived from an EMBL/GenBank/DDBJ whole genome shotgun (WGS) entry which is preliminary data.</text>
</comment>
<keyword evidence="3" id="KW-0325">Glycoprotein</keyword>
<dbReference type="Pfam" id="PF01436">
    <property type="entry name" value="NHL"/>
    <property type="match status" value="1"/>
</dbReference>
<dbReference type="EMBL" id="CAJNOQ010003691">
    <property type="protein sequence ID" value="CAF1024946.1"/>
    <property type="molecule type" value="Genomic_DNA"/>
</dbReference>
<dbReference type="Proteomes" id="UP000663829">
    <property type="component" value="Unassembled WGS sequence"/>
</dbReference>
<evidence type="ECO:0000256" key="2">
    <source>
        <dbReference type="ARBA" id="ARBA00022737"/>
    </source>
</evidence>
<dbReference type="Proteomes" id="UP000677228">
    <property type="component" value="Unassembled WGS sequence"/>
</dbReference>
<dbReference type="PANTHER" id="PTHR10680">
    <property type="entry name" value="PEPTIDYL-GLYCINE ALPHA-AMIDATING MONOOXYGENASE"/>
    <property type="match status" value="1"/>
</dbReference>
<protein>
    <recommendedName>
        <fullName evidence="9">NHL repeat-containing protein</fullName>
    </recommendedName>
</protein>
<name>A0A814IL13_9BILA</name>
<dbReference type="SUPFAM" id="SSF101898">
    <property type="entry name" value="NHL repeat"/>
    <property type="match status" value="1"/>
</dbReference>
<dbReference type="OrthoDB" id="342730at2759"/>
<evidence type="ECO:0000313" key="7">
    <source>
        <dbReference type="EMBL" id="CAF4385129.1"/>
    </source>
</evidence>
<dbReference type="InterPro" id="IPR001258">
    <property type="entry name" value="NHL_repeat"/>
</dbReference>
<dbReference type="Proteomes" id="UP000682733">
    <property type="component" value="Unassembled WGS sequence"/>
</dbReference>
<dbReference type="CDD" id="cd05819">
    <property type="entry name" value="NHL"/>
    <property type="match status" value="1"/>
</dbReference>
<dbReference type="InterPro" id="IPR011042">
    <property type="entry name" value="6-blade_b-propeller_TolB-like"/>
</dbReference>
<keyword evidence="1" id="KW-0732">Signal</keyword>
<dbReference type="AlphaFoldDB" id="A0A814IL13"/>
<dbReference type="EMBL" id="CAJNOK010046713">
    <property type="protein sequence ID" value="CAF1584484.1"/>
    <property type="molecule type" value="Genomic_DNA"/>
</dbReference>
<evidence type="ECO:0000256" key="3">
    <source>
        <dbReference type="ARBA" id="ARBA00023180"/>
    </source>
</evidence>
<dbReference type="EMBL" id="CAJOBA010069901">
    <property type="protein sequence ID" value="CAF4385129.1"/>
    <property type="molecule type" value="Genomic_DNA"/>
</dbReference>
<accession>A0A814IL13</accession>
<dbReference type="EMBL" id="CAJOBC010003691">
    <property type="protein sequence ID" value="CAF3796179.1"/>
    <property type="molecule type" value="Genomic_DNA"/>
</dbReference>
<dbReference type="Gene3D" id="2.120.10.30">
    <property type="entry name" value="TolB, C-terminal domain"/>
    <property type="match status" value="1"/>
</dbReference>
<evidence type="ECO:0000313" key="6">
    <source>
        <dbReference type="EMBL" id="CAF3796179.1"/>
    </source>
</evidence>
<evidence type="ECO:0000256" key="1">
    <source>
        <dbReference type="ARBA" id="ARBA00022729"/>
    </source>
</evidence>
<proteinExistence type="predicted"/>
<dbReference type="Proteomes" id="UP000681722">
    <property type="component" value="Unassembled WGS sequence"/>
</dbReference>
<reference evidence="4" key="1">
    <citation type="submission" date="2021-02" db="EMBL/GenBank/DDBJ databases">
        <authorList>
            <person name="Nowell W R."/>
        </authorList>
    </citation>
    <scope>NUCLEOTIDE SEQUENCE</scope>
</reference>
<evidence type="ECO:0000313" key="8">
    <source>
        <dbReference type="Proteomes" id="UP000663829"/>
    </source>
</evidence>
<keyword evidence="2" id="KW-0677">Repeat</keyword>
<organism evidence="4 8">
    <name type="scientific">Didymodactylos carnosus</name>
    <dbReference type="NCBI Taxonomy" id="1234261"/>
    <lineage>
        <taxon>Eukaryota</taxon>
        <taxon>Metazoa</taxon>
        <taxon>Spiralia</taxon>
        <taxon>Gnathifera</taxon>
        <taxon>Rotifera</taxon>
        <taxon>Eurotatoria</taxon>
        <taxon>Bdelloidea</taxon>
        <taxon>Philodinida</taxon>
        <taxon>Philodinidae</taxon>
        <taxon>Didymodactylos</taxon>
    </lineage>
</organism>